<dbReference type="InterPro" id="IPR007690">
    <property type="entry name" value="T2SS_GspM"/>
</dbReference>
<keyword evidence="6 11" id="KW-0812">Transmembrane</keyword>
<organism evidence="12 13">
    <name type="scientific">Serratia aquatilis</name>
    <dbReference type="NCBI Taxonomy" id="1737515"/>
    <lineage>
        <taxon>Bacteria</taxon>
        <taxon>Pseudomonadati</taxon>
        <taxon>Pseudomonadota</taxon>
        <taxon>Gammaproteobacteria</taxon>
        <taxon>Enterobacterales</taxon>
        <taxon>Yersiniaceae</taxon>
        <taxon>Serratia</taxon>
    </lineage>
</organism>
<evidence type="ECO:0000256" key="10">
    <source>
        <dbReference type="PIRNR" id="PIRNR006291"/>
    </source>
</evidence>
<evidence type="ECO:0000256" key="2">
    <source>
        <dbReference type="ARBA" id="ARBA00010637"/>
    </source>
</evidence>
<evidence type="ECO:0000256" key="9">
    <source>
        <dbReference type="ARBA" id="ARBA00023136"/>
    </source>
</evidence>
<keyword evidence="4 10" id="KW-1003">Cell membrane</keyword>
<dbReference type="Pfam" id="PF04612">
    <property type="entry name" value="T2SSM"/>
    <property type="match status" value="1"/>
</dbReference>
<name>A0ABV6EHN1_9GAMM</name>
<reference evidence="12 13" key="1">
    <citation type="submission" date="2024-09" db="EMBL/GenBank/DDBJ databases">
        <authorList>
            <person name="Sun Q."/>
            <person name="Mori K."/>
        </authorList>
    </citation>
    <scope>NUCLEOTIDE SEQUENCE [LARGE SCALE GENOMIC DNA]</scope>
    <source>
        <strain evidence="12 13">CCM 8626</strain>
    </source>
</reference>
<evidence type="ECO:0000313" key="13">
    <source>
        <dbReference type="Proteomes" id="UP001589792"/>
    </source>
</evidence>
<proteinExistence type="inferred from homology"/>
<evidence type="ECO:0000313" key="12">
    <source>
        <dbReference type="EMBL" id="MFC0228500.1"/>
    </source>
</evidence>
<keyword evidence="8 11" id="KW-1133">Transmembrane helix</keyword>
<comment type="function">
    <text evidence="10">Inner membrane component of the type II secretion system required for the energy-dependent secretion of extracellular factors such as proteases and toxins from the periplasm.</text>
</comment>
<dbReference type="Proteomes" id="UP001589792">
    <property type="component" value="Unassembled WGS sequence"/>
</dbReference>
<evidence type="ECO:0000256" key="6">
    <source>
        <dbReference type="ARBA" id="ARBA00022692"/>
    </source>
</evidence>
<protein>
    <recommendedName>
        <fullName evidence="10">Type II secretion system protein M</fullName>
        <shortName evidence="10">T2SS protein M</shortName>
    </recommendedName>
    <alternativeName>
        <fullName evidence="10">General secretion pathway protein M</fullName>
    </alternativeName>
</protein>
<evidence type="ECO:0000256" key="4">
    <source>
        <dbReference type="ARBA" id="ARBA00022475"/>
    </source>
</evidence>
<evidence type="ECO:0000256" key="5">
    <source>
        <dbReference type="ARBA" id="ARBA00022519"/>
    </source>
</evidence>
<dbReference type="Gene3D" id="3.30.1360.100">
    <property type="entry name" value="General secretion pathway protein M, EpsM"/>
    <property type="match status" value="1"/>
</dbReference>
<dbReference type="RefSeq" id="WP_380678149.1">
    <property type="nucleotide sequence ID" value="NZ_CP173186.1"/>
</dbReference>
<keyword evidence="5 10" id="KW-0997">Cell inner membrane</keyword>
<keyword evidence="9 10" id="KW-0472">Membrane</keyword>
<keyword evidence="3 10" id="KW-0813">Transport</keyword>
<comment type="similarity">
    <text evidence="2 10">Belongs to the GSP M family.</text>
</comment>
<evidence type="ECO:0000256" key="11">
    <source>
        <dbReference type="SAM" id="Phobius"/>
    </source>
</evidence>
<evidence type="ECO:0000256" key="7">
    <source>
        <dbReference type="ARBA" id="ARBA00022927"/>
    </source>
</evidence>
<dbReference type="SUPFAM" id="SSF103054">
    <property type="entry name" value="General secretion pathway protein M, EpsM"/>
    <property type="match status" value="1"/>
</dbReference>
<keyword evidence="7 10" id="KW-0653">Protein transport</keyword>
<gene>
    <name evidence="12" type="primary">gspM</name>
    <name evidence="12" type="ORF">ACFFJ3_18685</name>
</gene>
<keyword evidence="13" id="KW-1185">Reference proteome</keyword>
<comment type="subcellular location">
    <subcellularLocation>
        <location evidence="1">Cell inner membrane</location>
        <topology evidence="1">Single-pass membrane protein</topology>
    </subcellularLocation>
</comment>
<feature type="transmembrane region" description="Helical" evidence="11">
    <location>
        <begin position="16"/>
        <end position="36"/>
    </location>
</feature>
<dbReference type="EMBL" id="JBHLXG010000018">
    <property type="protein sequence ID" value="MFC0228500.1"/>
    <property type="molecule type" value="Genomic_DNA"/>
</dbReference>
<comment type="caution">
    <text evidence="12">The sequence shown here is derived from an EMBL/GenBank/DDBJ whole genome shotgun (WGS) entry which is preliminary data.</text>
</comment>
<dbReference type="InterPro" id="IPR023229">
    <property type="entry name" value="T2SS_M_periplasmic_sf"/>
</dbReference>
<evidence type="ECO:0000256" key="1">
    <source>
        <dbReference type="ARBA" id="ARBA00004377"/>
    </source>
</evidence>
<sequence length="162" mass="18798">MNELKRRWLQFSPRERLLLLGCGVLMIVSLCYYTLWQPWQQRAEQWQRTIAREKGTVEWMTQQAPRLRQQTPRPLQDESLSLSATVTRSATAQGIGIARIQPQGERLAVTLEAGDFNRLMLWLTQLEQQYRVRVVALDVAAQPGKPGWVAVNKLMLERRNGR</sequence>
<evidence type="ECO:0000256" key="3">
    <source>
        <dbReference type="ARBA" id="ARBA00022448"/>
    </source>
</evidence>
<dbReference type="PIRSF" id="PIRSF006291">
    <property type="entry name" value="GspM"/>
    <property type="match status" value="1"/>
</dbReference>
<accession>A0ABV6EHN1</accession>
<evidence type="ECO:0000256" key="8">
    <source>
        <dbReference type="ARBA" id="ARBA00022989"/>
    </source>
</evidence>